<comment type="catalytic activity">
    <reaction evidence="5">
        <text>a long-chain fatty acid + ATP + CoA = a long-chain fatty acyl-CoA + AMP + diphosphate</text>
        <dbReference type="Rhea" id="RHEA:15421"/>
        <dbReference type="ChEBI" id="CHEBI:30616"/>
        <dbReference type="ChEBI" id="CHEBI:33019"/>
        <dbReference type="ChEBI" id="CHEBI:57287"/>
        <dbReference type="ChEBI" id="CHEBI:57560"/>
        <dbReference type="ChEBI" id="CHEBI:83139"/>
        <dbReference type="ChEBI" id="CHEBI:456215"/>
        <dbReference type="EC" id="6.2.1.3"/>
    </reaction>
</comment>
<evidence type="ECO:0000256" key="3">
    <source>
        <dbReference type="ARBA" id="ARBA00022741"/>
    </source>
</evidence>
<evidence type="ECO:0000256" key="4">
    <source>
        <dbReference type="ARBA" id="ARBA00022840"/>
    </source>
</evidence>
<feature type="transmembrane region" description="Helical" evidence="6">
    <location>
        <begin position="12"/>
        <end position="34"/>
    </location>
</feature>
<dbReference type="SUPFAM" id="SSF56801">
    <property type="entry name" value="Acetyl-CoA synthetase-like"/>
    <property type="match status" value="1"/>
</dbReference>
<dbReference type="GO" id="GO:0005811">
    <property type="term" value="C:lipid droplet"/>
    <property type="evidence" value="ECO:0007669"/>
    <property type="project" value="TreeGrafter"/>
</dbReference>
<evidence type="ECO:0000313" key="8">
    <source>
        <dbReference type="EMBL" id="ORZ34873.1"/>
    </source>
</evidence>
<keyword evidence="9" id="KW-1185">Reference proteome</keyword>
<reference evidence="8 9" key="1">
    <citation type="submission" date="2016-07" db="EMBL/GenBank/DDBJ databases">
        <title>Pervasive Adenine N6-methylation of Active Genes in Fungi.</title>
        <authorList>
            <consortium name="DOE Joint Genome Institute"/>
            <person name="Mondo S.J."/>
            <person name="Dannebaum R.O."/>
            <person name="Kuo R.C."/>
            <person name="Labutti K."/>
            <person name="Haridas S."/>
            <person name="Kuo A."/>
            <person name="Salamov A."/>
            <person name="Ahrendt S.R."/>
            <person name="Lipzen A."/>
            <person name="Sullivan W."/>
            <person name="Andreopoulos W.B."/>
            <person name="Clum A."/>
            <person name="Lindquist E."/>
            <person name="Daum C."/>
            <person name="Ramamoorthy G.K."/>
            <person name="Gryganskyi A."/>
            <person name="Culley D."/>
            <person name="Magnuson J.K."/>
            <person name="James T.Y."/>
            <person name="O'Malley M.A."/>
            <person name="Stajich J.E."/>
            <person name="Spatafora J.W."/>
            <person name="Visel A."/>
            <person name="Grigoriev I.V."/>
        </authorList>
    </citation>
    <scope>NUCLEOTIDE SEQUENCE [LARGE SCALE GENOMIC DNA]</scope>
    <source>
        <strain evidence="8 9">PL171</strain>
    </source>
</reference>
<dbReference type="Proteomes" id="UP000193411">
    <property type="component" value="Unassembled WGS sequence"/>
</dbReference>
<dbReference type="GO" id="GO:0005783">
    <property type="term" value="C:endoplasmic reticulum"/>
    <property type="evidence" value="ECO:0007669"/>
    <property type="project" value="TreeGrafter"/>
</dbReference>
<dbReference type="InterPro" id="IPR000873">
    <property type="entry name" value="AMP-dep_synth/lig_dom"/>
</dbReference>
<evidence type="ECO:0000259" key="7">
    <source>
        <dbReference type="Pfam" id="PF00501"/>
    </source>
</evidence>
<dbReference type="PANTHER" id="PTHR43272:SF83">
    <property type="entry name" value="ACYL-COA SYNTHETASE LONG-CHAIN, ISOFORM J"/>
    <property type="match status" value="1"/>
</dbReference>
<dbReference type="OrthoDB" id="1700726at2759"/>
<gene>
    <name evidence="8" type="ORF">BCR44DRAFT_1136794</name>
</gene>
<dbReference type="EMBL" id="MCFL01000025">
    <property type="protein sequence ID" value="ORZ34873.1"/>
    <property type="molecule type" value="Genomic_DNA"/>
</dbReference>
<evidence type="ECO:0000313" key="9">
    <source>
        <dbReference type="Proteomes" id="UP000193411"/>
    </source>
</evidence>
<dbReference type="InterPro" id="IPR020845">
    <property type="entry name" value="AMP-binding_CS"/>
</dbReference>
<dbReference type="GO" id="GO:0005524">
    <property type="term" value="F:ATP binding"/>
    <property type="evidence" value="ECO:0007669"/>
    <property type="project" value="UniProtKB-KW"/>
</dbReference>
<dbReference type="GO" id="GO:0004467">
    <property type="term" value="F:long-chain fatty acid-CoA ligase activity"/>
    <property type="evidence" value="ECO:0007669"/>
    <property type="project" value="UniProtKB-EC"/>
</dbReference>
<dbReference type="STRING" id="765915.A0A1Y2HMF1"/>
<dbReference type="GO" id="GO:0035336">
    <property type="term" value="P:long-chain fatty-acyl-CoA metabolic process"/>
    <property type="evidence" value="ECO:0007669"/>
    <property type="project" value="TreeGrafter"/>
</dbReference>
<sequence>MLDAAFNLIEGLGGYLAPVVVSLVSLPILSLFLYQRPSGRNVTAKIPAKSAGVSYRLRHHKAKDGLIATPDNKIRSVHDVLEFAAREHGDAPMLGSRKALKVHEEQKEVVKIVAGQEVRETKKWQFSELSTYHWMTASEVLTKSKAIGSALAGLGFQPKDKACIFAPTSPEWRLFAHGCFSQSITIATAYDTLGAPGLLHALNEPQIPVVFTHASLFPVLTSILGKTTDLRHIVYFGQPTSPDHLAQLEAAAKTRGMTIFTLDELIATGLSDPRETRPPSPSDLCCIMYTSGSTGNPKGVMLTHGNIVAALGGIKAVLAGILTSNDTYLAFLPLAHVMEFAVESYLLYIGAKLGYGSPRTLTDASVRNCKGDIAELRPTVLAGVPVVWDTIRKGILGKVGLMKPIVQRVFWMMYKLKKFALLNGVPVGWIADAIVFNKVKAQTGGRLRFGLSGGAPISEDTQMFLSVAVCPIVQGYGLTEVCAMTALYSPEVGFELRAVGPPVACSEIQLVDVPEAGYLTSQNPPRGEVWVRGPSVSQGYFNQPKATAEAFTEDGWLMTGDIGQFNANGTLSVIDRKKNLIKLSNGEYIALEKLESVYAGSKYVARICVYADSLRSYPLAIVQPVPAAIEALAKANGIAFDSWEQLCHQKLIASAILDDLKAIAKSNKFVAAEVVQAVVLADEEWTPQSGMLTAAMKLKRRELVDHYKRDIEKAYV</sequence>
<dbReference type="AlphaFoldDB" id="A0A1Y2HMF1"/>
<keyword evidence="2" id="KW-0436">Ligase</keyword>
<feature type="domain" description="AMP-dependent synthetase/ligase" evidence="7">
    <location>
        <begin position="130"/>
        <end position="541"/>
    </location>
</feature>
<keyword evidence="6" id="KW-1133">Transmembrane helix</keyword>
<keyword evidence="6" id="KW-0812">Transmembrane</keyword>
<keyword evidence="6" id="KW-0472">Membrane</keyword>
<dbReference type="PROSITE" id="PS00455">
    <property type="entry name" value="AMP_BINDING"/>
    <property type="match status" value="1"/>
</dbReference>
<comment type="similarity">
    <text evidence="1">Belongs to the ATP-dependent AMP-binding enzyme family.</text>
</comment>
<keyword evidence="4" id="KW-0067">ATP-binding</keyword>
<dbReference type="Gene3D" id="3.40.50.12780">
    <property type="entry name" value="N-terminal domain of ligase-like"/>
    <property type="match status" value="1"/>
</dbReference>
<comment type="caution">
    <text evidence="8">The sequence shown here is derived from an EMBL/GenBank/DDBJ whole genome shotgun (WGS) entry which is preliminary data.</text>
</comment>
<name>A0A1Y2HMF1_9FUNG</name>
<dbReference type="Pfam" id="PF00501">
    <property type="entry name" value="AMP-binding"/>
    <property type="match status" value="1"/>
</dbReference>
<proteinExistence type="inferred from homology"/>
<dbReference type="InterPro" id="IPR042099">
    <property type="entry name" value="ANL_N_sf"/>
</dbReference>
<accession>A0A1Y2HMF1</accession>
<dbReference type="GO" id="GO:0005886">
    <property type="term" value="C:plasma membrane"/>
    <property type="evidence" value="ECO:0007669"/>
    <property type="project" value="TreeGrafter"/>
</dbReference>
<evidence type="ECO:0000256" key="2">
    <source>
        <dbReference type="ARBA" id="ARBA00022598"/>
    </source>
</evidence>
<dbReference type="PANTHER" id="PTHR43272">
    <property type="entry name" value="LONG-CHAIN-FATTY-ACID--COA LIGASE"/>
    <property type="match status" value="1"/>
</dbReference>
<evidence type="ECO:0000256" key="1">
    <source>
        <dbReference type="ARBA" id="ARBA00006432"/>
    </source>
</evidence>
<evidence type="ECO:0000256" key="5">
    <source>
        <dbReference type="ARBA" id="ARBA00036813"/>
    </source>
</evidence>
<keyword evidence="3" id="KW-0547">Nucleotide-binding</keyword>
<protein>
    <recommendedName>
        <fullName evidence="7">AMP-dependent synthetase/ligase domain-containing protein</fullName>
    </recommendedName>
</protein>
<evidence type="ECO:0000256" key="6">
    <source>
        <dbReference type="SAM" id="Phobius"/>
    </source>
</evidence>
<organism evidence="8 9">
    <name type="scientific">Catenaria anguillulae PL171</name>
    <dbReference type="NCBI Taxonomy" id="765915"/>
    <lineage>
        <taxon>Eukaryota</taxon>
        <taxon>Fungi</taxon>
        <taxon>Fungi incertae sedis</taxon>
        <taxon>Blastocladiomycota</taxon>
        <taxon>Blastocladiomycetes</taxon>
        <taxon>Blastocladiales</taxon>
        <taxon>Catenariaceae</taxon>
        <taxon>Catenaria</taxon>
    </lineage>
</organism>